<reference evidence="2 3" key="1">
    <citation type="submission" date="2024-04" db="EMBL/GenBank/DDBJ databases">
        <title>WGS of bacteria from Torrens River.</title>
        <authorList>
            <person name="Wyrsch E.R."/>
            <person name="Drigo B."/>
        </authorList>
    </citation>
    <scope>NUCLEOTIDE SEQUENCE [LARGE SCALE GENOMIC DNA]</scope>
    <source>
        <strain evidence="2 3">TWI391</strain>
    </source>
</reference>
<dbReference type="SUPFAM" id="SSF69318">
    <property type="entry name" value="Integrin alpha N-terminal domain"/>
    <property type="match status" value="1"/>
</dbReference>
<sequence length="271" mass="30997">MKYLSLTALFITLIFQSCQNQSPVNKTIPNDTAASDITSDTNTVSSPSTKTSPNKEASIFMIDTYRMDEYSEDPSKILNDGWLDLYEEKGEYYLAKVDYKIEDGFSECAGVPTKGVISKRNSILFLNFPFLKAGKIENLKITKAEIWPKETVQYNFNNQKYLLKGYGDIVGTNIQTNDQNHEEVFHDVKNYKLICSFNGNSEINMFKADQFNDTFIKTLFVGDIDRDGKLDFIISTPTDYEENSIMLILSSQIRDNDMEKSSYKQDVQFDC</sequence>
<keyword evidence="3" id="KW-1185">Reference proteome</keyword>
<name>A0ABV0BV52_9SPHI</name>
<dbReference type="EMBL" id="JBDJNQ010000007">
    <property type="protein sequence ID" value="MEN5378674.1"/>
    <property type="molecule type" value="Genomic_DNA"/>
</dbReference>
<dbReference type="Proteomes" id="UP001409291">
    <property type="component" value="Unassembled WGS sequence"/>
</dbReference>
<proteinExistence type="predicted"/>
<accession>A0ABV0BV52</accession>
<feature type="region of interest" description="Disordered" evidence="1">
    <location>
        <begin position="26"/>
        <end position="53"/>
    </location>
</feature>
<evidence type="ECO:0000313" key="2">
    <source>
        <dbReference type="EMBL" id="MEN5378674.1"/>
    </source>
</evidence>
<comment type="caution">
    <text evidence="2">The sequence shown here is derived from an EMBL/GenBank/DDBJ whole genome shotgun (WGS) entry which is preliminary data.</text>
</comment>
<organism evidence="2 3">
    <name type="scientific">Sphingobacterium kitahiroshimense</name>
    <dbReference type="NCBI Taxonomy" id="470446"/>
    <lineage>
        <taxon>Bacteria</taxon>
        <taxon>Pseudomonadati</taxon>
        <taxon>Bacteroidota</taxon>
        <taxon>Sphingobacteriia</taxon>
        <taxon>Sphingobacteriales</taxon>
        <taxon>Sphingobacteriaceae</taxon>
        <taxon>Sphingobacterium</taxon>
    </lineage>
</organism>
<evidence type="ECO:0000313" key="3">
    <source>
        <dbReference type="Proteomes" id="UP001409291"/>
    </source>
</evidence>
<dbReference type="Gene3D" id="2.130.10.130">
    <property type="entry name" value="Integrin alpha, N-terminal"/>
    <property type="match status" value="1"/>
</dbReference>
<gene>
    <name evidence="2" type="ORF">ABE541_15530</name>
</gene>
<evidence type="ECO:0008006" key="4">
    <source>
        <dbReference type="Google" id="ProtNLM"/>
    </source>
</evidence>
<dbReference type="InterPro" id="IPR028994">
    <property type="entry name" value="Integrin_alpha_N"/>
</dbReference>
<dbReference type="PROSITE" id="PS51257">
    <property type="entry name" value="PROKAR_LIPOPROTEIN"/>
    <property type="match status" value="1"/>
</dbReference>
<evidence type="ECO:0000256" key="1">
    <source>
        <dbReference type="SAM" id="MobiDB-lite"/>
    </source>
</evidence>
<dbReference type="RefSeq" id="WP_346581625.1">
    <property type="nucleotide sequence ID" value="NZ_JBDJNQ010000007.1"/>
</dbReference>
<protein>
    <recommendedName>
        <fullName evidence="4">VCBS repeat-containing protein</fullName>
    </recommendedName>
</protein>